<keyword evidence="1 4" id="KW-0808">Transferase</keyword>
<dbReference type="PANTHER" id="PTHR43877">
    <property type="entry name" value="AMINOALKYLPHOSPHONATE N-ACETYLTRANSFERASE-RELATED-RELATED"/>
    <property type="match status" value="1"/>
</dbReference>
<dbReference type="PROSITE" id="PS51186">
    <property type="entry name" value="GNAT"/>
    <property type="match status" value="1"/>
</dbReference>
<dbReference type="EMBL" id="JABFNT010000004">
    <property type="protein sequence ID" value="NOJ77017.1"/>
    <property type="molecule type" value="Genomic_DNA"/>
</dbReference>
<evidence type="ECO:0000313" key="4">
    <source>
        <dbReference type="EMBL" id="NOJ77017.1"/>
    </source>
</evidence>
<organism evidence="4 5">
    <name type="scientific">Myxococcus xanthus</name>
    <dbReference type="NCBI Taxonomy" id="34"/>
    <lineage>
        <taxon>Bacteria</taxon>
        <taxon>Pseudomonadati</taxon>
        <taxon>Myxococcota</taxon>
        <taxon>Myxococcia</taxon>
        <taxon>Myxococcales</taxon>
        <taxon>Cystobacterineae</taxon>
        <taxon>Myxococcaceae</taxon>
        <taxon>Myxococcus</taxon>
    </lineage>
</organism>
<dbReference type="InterPro" id="IPR050832">
    <property type="entry name" value="Bact_Acetyltransf"/>
</dbReference>
<protein>
    <submittedName>
        <fullName evidence="4">GNAT family N-acetyltransferase</fullName>
    </submittedName>
</protein>
<feature type="domain" description="N-acetyltransferase" evidence="3">
    <location>
        <begin position="178"/>
        <end position="344"/>
    </location>
</feature>
<reference evidence="4 5" key="1">
    <citation type="submission" date="2020-05" db="EMBL/GenBank/DDBJ databases">
        <authorList>
            <person name="Whitworth D."/>
        </authorList>
    </citation>
    <scope>NUCLEOTIDE SEQUENCE [LARGE SCALE GENOMIC DNA]</scope>
    <source>
        <strain evidence="4 5">AM005</strain>
    </source>
</reference>
<name>A0A7Y4ICZ5_MYXXA</name>
<keyword evidence="2" id="KW-0012">Acyltransferase</keyword>
<dbReference type="AlphaFoldDB" id="A0A7Y4ICZ5"/>
<dbReference type="Gene3D" id="3.40.630.30">
    <property type="match status" value="2"/>
</dbReference>
<dbReference type="SUPFAM" id="SSF55729">
    <property type="entry name" value="Acyl-CoA N-acyltransferases (Nat)"/>
    <property type="match status" value="2"/>
</dbReference>
<sequence length="348" mass="38745">MDCPRKTGQARTMNLVPFVNEHLEAAASLLALRHRAHRAALPLLPGEPESATEARRLLEALRQRPRTSGFAALQNGQLIGFALGTLRIDTTWGRSAWLFAPGHALAPGTSPEVYRDLYAALAAQWVQEGCFVHAALVPAHDRPALEAWYGAGFGHEQVHALRALDPVDLRPGVPDSPLRIRRAGMDDLDRLLEMAGHIFEHQRASPVFAPYLPEFSEDWPQDYTELIEGEADRIWLAEQDGRLLGFAIFSPAEQTPDDLLTPPNSVTFTVGVTREDVRCRGVGRALFARGVEEARQMGFRACITDWRATNLAASRAWPRMGFSPALYRLSRRIDERVAWARGARFTQT</sequence>
<accession>A0A7Y4ICZ5</accession>
<evidence type="ECO:0000313" key="5">
    <source>
        <dbReference type="Proteomes" id="UP000533080"/>
    </source>
</evidence>
<evidence type="ECO:0000256" key="2">
    <source>
        <dbReference type="ARBA" id="ARBA00023315"/>
    </source>
</evidence>
<proteinExistence type="predicted"/>
<dbReference type="CDD" id="cd04301">
    <property type="entry name" value="NAT_SF"/>
    <property type="match status" value="1"/>
</dbReference>
<gene>
    <name evidence="4" type="ORF">HNV28_01325</name>
</gene>
<evidence type="ECO:0000259" key="3">
    <source>
        <dbReference type="PROSITE" id="PS51186"/>
    </source>
</evidence>
<dbReference type="Pfam" id="PF00583">
    <property type="entry name" value="Acetyltransf_1"/>
    <property type="match status" value="1"/>
</dbReference>
<dbReference type="GO" id="GO:0016747">
    <property type="term" value="F:acyltransferase activity, transferring groups other than amino-acyl groups"/>
    <property type="evidence" value="ECO:0007669"/>
    <property type="project" value="InterPro"/>
</dbReference>
<dbReference type="Proteomes" id="UP000533080">
    <property type="component" value="Unassembled WGS sequence"/>
</dbReference>
<comment type="caution">
    <text evidence="4">The sequence shown here is derived from an EMBL/GenBank/DDBJ whole genome shotgun (WGS) entry which is preliminary data.</text>
</comment>
<evidence type="ECO:0000256" key="1">
    <source>
        <dbReference type="ARBA" id="ARBA00022679"/>
    </source>
</evidence>
<dbReference type="InterPro" id="IPR000182">
    <property type="entry name" value="GNAT_dom"/>
</dbReference>
<dbReference type="InterPro" id="IPR016181">
    <property type="entry name" value="Acyl_CoA_acyltransferase"/>
</dbReference>